<keyword evidence="3" id="KW-0238">DNA-binding</keyword>
<organism evidence="5 6">
    <name type="scientific">Brevibacterium aurantiacum</name>
    <dbReference type="NCBI Taxonomy" id="273384"/>
    <lineage>
        <taxon>Bacteria</taxon>
        <taxon>Bacillati</taxon>
        <taxon>Actinomycetota</taxon>
        <taxon>Actinomycetes</taxon>
        <taxon>Micrococcales</taxon>
        <taxon>Brevibacteriaceae</taxon>
        <taxon>Brevibacterium</taxon>
    </lineage>
</organism>
<dbReference type="AlphaFoldDB" id="A0A2A3ZSQ5"/>
<dbReference type="REBASE" id="283576">
    <property type="entry name" value="S.Bau1421I"/>
</dbReference>
<dbReference type="Gene3D" id="3.90.220.20">
    <property type="entry name" value="DNA methylase specificity domains"/>
    <property type="match status" value="2"/>
</dbReference>
<evidence type="ECO:0000256" key="2">
    <source>
        <dbReference type="ARBA" id="ARBA00022747"/>
    </source>
</evidence>
<evidence type="ECO:0000313" key="5">
    <source>
        <dbReference type="EMBL" id="PCC54584.1"/>
    </source>
</evidence>
<name>A0A2A3ZSQ5_BREAU</name>
<comment type="similarity">
    <text evidence="1">Belongs to the type-I restriction system S methylase family.</text>
</comment>
<evidence type="ECO:0000256" key="4">
    <source>
        <dbReference type="ARBA" id="ARBA00038652"/>
    </source>
</evidence>
<gene>
    <name evidence="5" type="ORF">CIK59_06095</name>
</gene>
<dbReference type="EMBL" id="NRHA01000008">
    <property type="protein sequence ID" value="PCC54584.1"/>
    <property type="molecule type" value="Genomic_DNA"/>
</dbReference>
<comment type="subunit">
    <text evidence="4">The methyltransferase is composed of M and S polypeptides.</text>
</comment>
<dbReference type="Pfam" id="PF01420">
    <property type="entry name" value="Methylase_S"/>
    <property type="match status" value="2"/>
</dbReference>
<comment type="caution">
    <text evidence="5">The sequence shown here is derived from an EMBL/GenBank/DDBJ whole genome shotgun (WGS) entry which is preliminary data.</text>
</comment>
<accession>A0A2A3ZSQ5</accession>
<dbReference type="SUPFAM" id="SSF116734">
    <property type="entry name" value="DNA methylase specificity domain"/>
    <property type="match status" value="2"/>
</dbReference>
<dbReference type="PANTHER" id="PTHR43140:SF1">
    <property type="entry name" value="TYPE I RESTRICTION ENZYME ECOKI SPECIFICITY SUBUNIT"/>
    <property type="match status" value="1"/>
</dbReference>
<evidence type="ECO:0000313" key="6">
    <source>
        <dbReference type="Proteomes" id="UP000217881"/>
    </source>
</evidence>
<dbReference type="GO" id="GO:0003677">
    <property type="term" value="F:DNA binding"/>
    <property type="evidence" value="ECO:0007669"/>
    <property type="project" value="UniProtKB-KW"/>
</dbReference>
<dbReference type="PANTHER" id="PTHR43140">
    <property type="entry name" value="TYPE-1 RESTRICTION ENZYME ECOKI SPECIFICITY PROTEIN"/>
    <property type="match status" value="1"/>
</dbReference>
<keyword evidence="2" id="KW-0680">Restriction system</keyword>
<dbReference type="InterPro" id="IPR000055">
    <property type="entry name" value="Restrct_endonuc_typeI_TRD"/>
</dbReference>
<dbReference type="InterPro" id="IPR051212">
    <property type="entry name" value="Type-I_RE_S_subunit"/>
</dbReference>
<reference evidence="5 6" key="1">
    <citation type="journal article" date="2017" name="Elife">
        <title>Extensive horizontal gene transfer in cheese-associated bacteria.</title>
        <authorList>
            <person name="Bonham K.S."/>
            <person name="Wolfe B.E."/>
            <person name="Dutton R.J."/>
        </authorList>
    </citation>
    <scope>NUCLEOTIDE SEQUENCE [LARGE SCALE GENOMIC DNA]</scope>
    <source>
        <strain evidence="5 6">738_8</strain>
    </source>
</reference>
<dbReference type="GO" id="GO:0009307">
    <property type="term" value="P:DNA restriction-modification system"/>
    <property type="evidence" value="ECO:0007669"/>
    <property type="project" value="UniProtKB-KW"/>
</dbReference>
<evidence type="ECO:0000256" key="3">
    <source>
        <dbReference type="ARBA" id="ARBA00023125"/>
    </source>
</evidence>
<dbReference type="RefSeq" id="WP_096146026.1">
    <property type="nucleotide sequence ID" value="NZ_CP025332.1"/>
</dbReference>
<protein>
    <submittedName>
        <fullName evidence="5">Uncharacterized protein</fullName>
    </submittedName>
</protein>
<evidence type="ECO:0000256" key="1">
    <source>
        <dbReference type="ARBA" id="ARBA00010923"/>
    </source>
</evidence>
<sequence>MIQEDTFPRIPGNWRVGRLLEVADTRTSNVDKHTVDGQSAIRLCNYVDVYYNDVISESIEFMRASASADQIARFRLRVGDTVITKDSETADDIGIPAYVEYEANDLVCGYHLAIVRPYPQLIDAKYLFWVMRSDPILLQWSVRATGVTRVGIKANELARANIPIPPRSAQQTIADYLDRETQRIDELIAEQRGLIETLRERRVAVITTAVVAAEKVDRRNTNSEWYPSIPRAWSLGRVKSAASRVTDGAHISPDTEGGTHDFVSTRDVKAGNINFSGSLKTTAETYEYMVKAGCRPSVNDVLFSKDGTVGETVVVRTDHDFVVASSLVIVTPEPLRLDADYLAYVFASKTAKEQATSMMRGAGLPRLSVANLARIELPLPPLDEQRSVAEYLDDQTSRIDALIADSEDLIALSMERRAALITAAVTGQIDVRTAA</sequence>
<dbReference type="InterPro" id="IPR044946">
    <property type="entry name" value="Restrct_endonuc_typeI_TRD_sf"/>
</dbReference>
<proteinExistence type="inferred from homology"/>
<dbReference type="Proteomes" id="UP000217881">
    <property type="component" value="Unassembled WGS sequence"/>
</dbReference>